<dbReference type="InterPro" id="IPR007168">
    <property type="entry name" value="Phageshock_PspC_N"/>
</dbReference>
<dbReference type="OrthoDB" id="3535301at2"/>
<evidence type="ECO:0000256" key="4">
    <source>
        <dbReference type="ARBA" id="ARBA00022989"/>
    </source>
</evidence>
<evidence type="ECO:0000259" key="8">
    <source>
        <dbReference type="Pfam" id="PF04024"/>
    </source>
</evidence>
<feature type="region of interest" description="Disordered" evidence="6">
    <location>
        <begin position="420"/>
        <end position="440"/>
    </location>
</feature>
<evidence type="ECO:0000256" key="1">
    <source>
        <dbReference type="ARBA" id="ARBA00004162"/>
    </source>
</evidence>
<feature type="transmembrane region" description="Helical" evidence="7">
    <location>
        <begin position="121"/>
        <end position="140"/>
    </location>
</feature>
<feature type="region of interest" description="Disordered" evidence="6">
    <location>
        <begin position="154"/>
        <end position="176"/>
    </location>
</feature>
<feature type="compositionally biased region" description="Polar residues" evidence="6">
    <location>
        <begin position="217"/>
        <end position="231"/>
    </location>
</feature>
<evidence type="ECO:0000313" key="9">
    <source>
        <dbReference type="EMBL" id="OAH16239.1"/>
    </source>
</evidence>
<comment type="caution">
    <text evidence="9">The sequence shown here is derived from an EMBL/GenBank/DDBJ whole genome shotgun (WGS) entry which is preliminary data.</text>
</comment>
<feature type="transmembrane region" description="Helical" evidence="7">
    <location>
        <begin position="284"/>
        <end position="302"/>
    </location>
</feature>
<evidence type="ECO:0000256" key="5">
    <source>
        <dbReference type="ARBA" id="ARBA00023136"/>
    </source>
</evidence>
<feature type="region of interest" description="Disordered" evidence="6">
    <location>
        <begin position="210"/>
        <end position="246"/>
    </location>
</feature>
<feature type="transmembrane region" description="Helical" evidence="7">
    <location>
        <begin position="308"/>
        <end position="326"/>
    </location>
</feature>
<dbReference type="AlphaFoldDB" id="A0A177I094"/>
<protein>
    <submittedName>
        <fullName evidence="9">PspC domain protein</fullName>
    </submittedName>
</protein>
<keyword evidence="2" id="KW-1003">Cell membrane</keyword>
<dbReference type="PANTHER" id="PTHR33885">
    <property type="entry name" value="PHAGE SHOCK PROTEIN C"/>
    <property type="match status" value="1"/>
</dbReference>
<reference evidence="9 10" key="1">
    <citation type="submission" date="2015-12" db="EMBL/GenBank/DDBJ databases">
        <title>Genome sequence of Streptomyces sp. G25.</title>
        <authorList>
            <person name="Poehlein A."/>
            <person name="Roettig A."/>
            <person name="Hiessl S."/>
            <person name="Hauschild P."/>
            <person name="Schauer J."/>
            <person name="Madkour M.H."/>
            <person name="Al-Ansari A.M."/>
            <person name="Almakishah N.H."/>
            <person name="Steinbuechel A."/>
            <person name="Daniel R."/>
        </authorList>
    </citation>
    <scope>NUCLEOTIDE SEQUENCE [LARGE SCALE GENOMIC DNA]</scope>
    <source>
        <strain evidence="10">G25(2015)</strain>
    </source>
</reference>
<name>A0A177I094_9ACTN</name>
<feature type="transmembrane region" description="Helical" evidence="7">
    <location>
        <begin position="49"/>
        <end position="76"/>
    </location>
</feature>
<dbReference type="Pfam" id="PF04024">
    <property type="entry name" value="PspC"/>
    <property type="match status" value="1"/>
</dbReference>
<dbReference type="GO" id="GO:0005886">
    <property type="term" value="C:plasma membrane"/>
    <property type="evidence" value="ECO:0007669"/>
    <property type="project" value="UniProtKB-SubCell"/>
</dbReference>
<keyword evidence="3 7" id="KW-0812">Transmembrane</keyword>
<evidence type="ECO:0000256" key="7">
    <source>
        <dbReference type="SAM" id="Phobius"/>
    </source>
</evidence>
<keyword evidence="4 7" id="KW-1133">Transmembrane helix</keyword>
<gene>
    <name evidence="9" type="ORF">STSP_03140</name>
</gene>
<accession>A0A177I094</accession>
<evidence type="ECO:0000256" key="2">
    <source>
        <dbReference type="ARBA" id="ARBA00022475"/>
    </source>
</evidence>
<evidence type="ECO:0000313" key="10">
    <source>
        <dbReference type="Proteomes" id="UP000077381"/>
    </source>
</evidence>
<proteinExistence type="predicted"/>
<evidence type="ECO:0000256" key="3">
    <source>
        <dbReference type="ARBA" id="ARBA00022692"/>
    </source>
</evidence>
<evidence type="ECO:0000256" key="6">
    <source>
        <dbReference type="SAM" id="MobiDB-lite"/>
    </source>
</evidence>
<comment type="subcellular location">
    <subcellularLocation>
        <location evidence="1">Cell membrane</location>
        <topology evidence="1">Single-pass membrane protein</topology>
    </subcellularLocation>
</comment>
<feature type="transmembrane region" description="Helical" evidence="7">
    <location>
        <begin position="96"/>
        <end position="114"/>
    </location>
</feature>
<dbReference type="STRING" id="1716141.STSP_03140"/>
<dbReference type="Proteomes" id="UP000077381">
    <property type="component" value="Unassembled WGS sequence"/>
</dbReference>
<dbReference type="InterPro" id="IPR052027">
    <property type="entry name" value="PspC"/>
</dbReference>
<keyword evidence="10" id="KW-1185">Reference proteome</keyword>
<dbReference type="PATRIC" id="fig|1716141.3.peg.332"/>
<feature type="domain" description="Phage shock protein PspC N-terminal" evidence="8">
    <location>
        <begin position="23"/>
        <end position="77"/>
    </location>
</feature>
<dbReference type="RefSeq" id="WP_078066800.1">
    <property type="nucleotide sequence ID" value="NZ_LOHS01000021.1"/>
</dbReference>
<dbReference type="PANTHER" id="PTHR33885:SF3">
    <property type="entry name" value="PHAGE SHOCK PROTEIN C"/>
    <property type="match status" value="1"/>
</dbReference>
<feature type="compositionally biased region" description="Gly residues" evidence="6">
    <location>
        <begin position="157"/>
        <end position="170"/>
    </location>
</feature>
<dbReference type="EMBL" id="LOHS01000021">
    <property type="protein sequence ID" value="OAH16239.1"/>
    <property type="molecule type" value="Genomic_DNA"/>
</dbReference>
<organism evidence="9 10">
    <name type="scientific">Streptomyces jeddahensis</name>
    <dbReference type="NCBI Taxonomy" id="1716141"/>
    <lineage>
        <taxon>Bacteria</taxon>
        <taxon>Bacillati</taxon>
        <taxon>Actinomycetota</taxon>
        <taxon>Actinomycetes</taxon>
        <taxon>Kitasatosporales</taxon>
        <taxon>Streptomycetaceae</taxon>
        <taxon>Streptomyces</taxon>
    </lineage>
</organism>
<keyword evidence="5 7" id="KW-0472">Membrane</keyword>
<feature type="transmembrane region" description="Helical" evidence="7">
    <location>
        <begin position="252"/>
        <end position="272"/>
    </location>
</feature>
<sequence length="458" mass="46930">MTDQHPAASDADQGSAEPAPLSTFRRDRRHKMLGGVCAGLGRQCDVDPVIFRIGLAVLAVTGGLGLIFYGFAWLFVPFDDEEENEARRLLSGRIDGPTLTAVLFALVGCGLFLSMLNNGGVLTFAAVLALLLAGAGYWSAQRGTAEADPLAAQAPDGGTGGASHGFGYGGAPPEAQPPPVTDPIPSWWRDPIVKDGTHVGGTGYLWGPPDLQGSAAAPSTSQPARATSTYATARPPQPSGPRGNGSHGPRWIGGWVFLLALAAAALGTGLTWDEHTLVTSLQTGLAAALTVFALGIAISAFAGRTGVGSILLAIVTAGLLTASAALPKDVTTQWARTEWAPATAATVQPAYQLGTGVGTLDLSRVDIGEGKTLTTHAEVGVGRIEVVVPQDTTVNLHVEVGIGDIQLPGDDQKDVDVAPGKERNVTLEPPAGSGKDGGTVDLRLQVGVGQAEVVRATS</sequence>
<feature type="region of interest" description="Disordered" evidence="6">
    <location>
        <begin position="1"/>
        <end position="21"/>
    </location>
</feature>